<feature type="transmembrane region" description="Helical" evidence="11">
    <location>
        <begin position="679"/>
        <end position="703"/>
    </location>
</feature>
<evidence type="ECO:0000256" key="7">
    <source>
        <dbReference type="ARBA" id="ARBA00022824"/>
    </source>
</evidence>
<organism evidence="13 14">
    <name type="scientific">Frankliniella occidentalis</name>
    <name type="common">Western flower thrips</name>
    <name type="synonym">Euthrips occidentalis</name>
    <dbReference type="NCBI Taxonomy" id="133901"/>
    <lineage>
        <taxon>Eukaryota</taxon>
        <taxon>Metazoa</taxon>
        <taxon>Ecdysozoa</taxon>
        <taxon>Arthropoda</taxon>
        <taxon>Hexapoda</taxon>
        <taxon>Insecta</taxon>
        <taxon>Pterygota</taxon>
        <taxon>Neoptera</taxon>
        <taxon>Paraneoptera</taxon>
        <taxon>Thysanoptera</taxon>
        <taxon>Terebrantia</taxon>
        <taxon>Thripoidea</taxon>
        <taxon>Thripidae</taxon>
        <taxon>Frankliniella</taxon>
    </lineage>
</organism>
<proteinExistence type="inferred from homology"/>
<dbReference type="GO" id="GO:0051267">
    <property type="term" value="F:CP2 mannose-ethanolamine phosphotransferase activity"/>
    <property type="evidence" value="ECO:0007669"/>
    <property type="project" value="TreeGrafter"/>
</dbReference>
<dbReference type="SUPFAM" id="SSF53649">
    <property type="entry name" value="Alkaline phosphatase-like"/>
    <property type="match status" value="1"/>
</dbReference>
<evidence type="ECO:0000313" key="13">
    <source>
        <dbReference type="Proteomes" id="UP000504606"/>
    </source>
</evidence>
<comment type="subcellular location">
    <subcellularLocation>
        <location evidence="1">Endoplasmic reticulum membrane</location>
        <topology evidence="1">Multi-pass membrane protein</topology>
    </subcellularLocation>
</comment>
<dbReference type="Proteomes" id="UP000504606">
    <property type="component" value="Unplaced"/>
</dbReference>
<keyword evidence="5 14" id="KW-0808">Transferase</keyword>
<feature type="transmembrane region" description="Helical" evidence="11">
    <location>
        <begin position="762"/>
        <end position="781"/>
    </location>
</feature>
<protein>
    <submittedName>
        <fullName evidence="14">GPI ethanolamine phosphate transferase 2 isoform X2</fullName>
    </submittedName>
</protein>
<keyword evidence="6 11" id="KW-0812">Transmembrane</keyword>
<feature type="domain" description="GPI ethanolamine phosphate transferase 2 C-terminal" evidence="12">
    <location>
        <begin position="597"/>
        <end position="780"/>
    </location>
</feature>
<evidence type="ECO:0000256" key="10">
    <source>
        <dbReference type="ARBA" id="ARBA00023180"/>
    </source>
</evidence>
<dbReference type="Gene3D" id="3.40.720.10">
    <property type="entry name" value="Alkaline Phosphatase, subunit A"/>
    <property type="match status" value="1"/>
</dbReference>
<evidence type="ECO:0000256" key="4">
    <source>
        <dbReference type="ARBA" id="ARBA00022502"/>
    </source>
</evidence>
<keyword evidence="8 11" id="KW-1133">Transmembrane helix</keyword>
<evidence type="ECO:0000256" key="5">
    <source>
        <dbReference type="ARBA" id="ARBA00022679"/>
    </source>
</evidence>
<dbReference type="InterPro" id="IPR017850">
    <property type="entry name" value="Alkaline_phosphatase_core_sf"/>
</dbReference>
<dbReference type="InterPro" id="IPR002591">
    <property type="entry name" value="Phosphodiest/P_Trfase"/>
</dbReference>
<name>A0A6J1T1K0_FRAOC</name>
<feature type="transmembrane region" description="Helical" evidence="11">
    <location>
        <begin position="443"/>
        <end position="459"/>
    </location>
</feature>
<dbReference type="GO" id="GO:0005789">
    <property type="term" value="C:endoplasmic reticulum membrane"/>
    <property type="evidence" value="ECO:0007669"/>
    <property type="project" value="UniProtKB-SubCell"/>
</dbReference>
<feature type="transmembrane region" description="Helical" evidence="11">
    <location>
        <begin position="601"/>
        <end position="625"/>
    </location>
</feature>
<dbReference type="InterPro" id="IPR037674">
    <property type="entry name" value="PIG-G_N"/>
</dbReference>
<evidence type="ECO:0000313" key="14">
    <source>
        <dbReference type="RefSeq" id="XP_026284586.1"/>
    </source>
</evidence>
<dbReference type="Pfam" id="PF01663">
    <property type="entry name" value="Phosphodiest"/>
    <property type="match status" value="1"/>
</dbReference>
<dbReference type="GO" id="GO:0006506">
    <property type="term" value="P:GPI anchor biosynthetic process"/>
    <property type="evidence" value="ECO:0007669"/>
    <property type="project" value="UniProtKB-UniPathway"/>
</dbReference>
<keyword evidence="7" id="KW-0256">Endoplasmic reticulum</keyword>
<reference evidence="14" key="1">
    <citation type="submission" date="2025-08" db="UniProtKB">
        <authorList>
            <consortium name="RefSeq"/>
        </authorList>
    </citation>
    <scope>IDENTIFICATION</scope>
    <source>
        <tissue evidence="14">Whole organism</tissue>
    </source>
</reference>
<feature type="domain" description="GPI ethanolamine phosphate transferase 2 C-terminal" evidence="12">
    <location>
        <begin position="387"/>
        <end position="553"/>
    </location>
</feature>
<evidence type="ECO:0000256" key="8">
    <source>
        <dbReference type="ARBA" id="ARBA00022989"/>
    </source>
</evidence>
<keyword evidence="10" id="KW-0325">Glycoprotein</keyword>
<feature type="transmembrane region" description="Helical" evidence="11">
    <location>
        <begin position="313"/>
        <end position="332"/>
    </location>
</feature>
<keyword evidence="9 11" id="KW-0472">Membrane</keyword>
<feature type="transmembrane region" description="Helical" evidence="11">
    <location>
        <begin position="571"/>
        <end position="589"/>
    </location>
</feature>
<feature type="transmembrane region" description="Helical" evidence="11">
    <location>
        <begin position="511"/>
        <end position="528"/>
    </location>
</feature>
<feature type="transmembrane region" description="Helical" evidence="11">
    <location>
        <begin position="413"/>
        <end position="437"/>
    </location>
</feature>
<evidence type="ECO:0000256" key="6">
    <source>
        <dbReference type="ARBA" id="ARBA00022692"/>
    </source>
</evidence>
<comment type="similarity">
    <text evidence="3">Belongs to the PIGG/PIGN/PIGO family. PIGG subfamily.</text>
</comment>
<dbReference type="InterPro" id="IPR039527">
    <property type="entry name" value="PIGG/GPI7"/>
</dbReference>
<feature type="transmembrane region" description="Helical" evidence="11">
    <location>
        <begin position="352"/>
        <end position="374"/>
    </location>
</feature>
<dbReference type="Pfam" id="PF19316">
    <property type="entry name" value="PIGO_PIGG"/>
    <property type="match status" value="2"/>
</dbReference>
<evidence type="ECO:0000256" key="3">
    <source>
        <dbReference type="ARBA" id="ARBA00005315"/>
    </source>
</evidence>
<dbReference type="PANTHER" id="PTHR23072:SF0">
    <property type="entry name" value="GPI ETHANOLAMINE PHOSPHATE TRANSFERASE 2"/>
    <property type="match status" value="1"/>
</dbReference>
<keyword evidence="13" id="KW-1185">Reference proteome</keyword>
<evidence type="ECO:0000256" key="9">
    <source>
        <dbReference type="ARBA" id="ARBA00023136"/>
    </source>
</evidence>
<dbReference type="CTD" id="35685"/>
<dbReference type="GeneID" id="113210697"/>
<accession>A0A6J1T1K0</accession>
<feature type="transmembrane region" description="Helical" evidence="11">
    <location>
        <begin position="724"/>
        <end position="742"/>
    </location>
</feature>
<keyword evidence="4" id="KW-0337">GPI-anchor biosynthesis</keyword>
<comment type="pathway">
    <text evidence="2">Glycolipid biosynthesis; glycosylphosphatidylinositol-anchor biosynthesis.</text>
</comment>
<dbReference type="UniPathway" id="UPA00196"/>
<dbReference type="RefSeq" id="XP_026284586.1">
    <property type="nucleotide sequence ID" value="XM_026428801.2"/>
</dbReference>
<dbReference type="PANTHER" id="PTHR23072">
    <property type="entry name" value="PHOSPHATIDYLINOSITOL GLYCAN-RELATED"/>
    <property type="match status" value="1"/>
</dbReference>
<dbReference type="InterPro" id="IPR045687">
    <property type="entry name" value="PIGG/GPI7_C"/>
</dbReference>
<evidence type="ECO:0000256" key="11">
    <source>
        <dbReference type="SAM" id="Phobius"/>
    </source>
</evidence>
<evidence type="ECO:0000256" key="1">
    <source>
        <dbReference type="ARBA" id="ARBA00004477"/>
    </source>
</evidence>
<gene>
    <name evidence="14" type="primary">LOC113210697</name>
</gene>
<sequence length="784" mass="88492">MPRIKALMTGTVPNYVDVILNLGNDQVTEDNLVHQAVENGLKVVFYGDEVWLHLFPEKFLRKEGTTSFFVSDYSEVDTNVTRHIAPEMKKGDWDILILHYLGLDHIGHLAGPSSPLVPFKLREMDEAIREIHESLQQWDYEHPEEPSYLVIVGDHGMHDLGSHGGATLGEILVSLIVIENVALNYSISENSNFTRPEVSQIDVTATLAVLLGLPIPKLSLGVLIPSALKRLTDEQFLFGLGYNAQQVSSQFILADPDGTSKDCFNMFLRAKEAHVSWLKSKSNTQRDLAKTLYTNATQQMSSLLVKTLVTFDMFSLGIGCFTFIQVLLSLLYSVIVKRKDIFLKSRGETSGIFTTGIGLFAFCILFSCICSSLFPISVAYLIFATLSLFFIGLHCWILCVWFNTCQVKKFRNISVTTTFLIVGSLLHTISLSASSLIEEEHQTWYFLWITFMLILFFSSSFSDPKFSFHQFQLFSIMLGHRILRKLNQTGDKWASLPDIADWLEMTDNKVILSYVFSFGLVAVWFSLHRLKCLNKTSDKVLHFLAILCVFLYRSTVGDLSLSFILGDPRGVRIVQLFWLINGLLLLKSLRKPSQVQIIKGLISVWTLASALLFRPCNVILIPYFTLSSLFISSVMKKTVDCCLALLWLGNVAFFYQGNSNSLSTINVAAGYIGADYQNIFGAGLLIFIHTYCFPVLSTLLLFLRSTSQTDFIQRKQDIISTLHVCFLHRLLPLCAYCIIVTLQRHHLFIWSVFAPKLLYEAVHSVISFKLIAVGCVLLLFCDKE</sequence>
<evidence type="ECO:0000259" key="12">
    <source>
        <dbReference type="Pfam" id="PF19316"/>
    </source>
</evidence>
<dbReference type="CDD" id="cd16024">
    <property type="entry name" value="GPI_EPT_2"/>
    <property type="match status" value="1"/>
</dbReference>
<feature type="transmembrane region" description="Helical" evidence="11">
    <location>
        <begin position="540"/>
        <end position="565"/>
    </location>
</feature>
<dbReference type="AlphaFoldDB" id="A0A6J1T1K0"/>
<evidence type="ECO:0000256" key="2">
    <source>
        <dbReference type="ARBA" id="ARBA00004687"/>
    </source>
</evidence>
<feature type="transmembrane region" description="Helical" evidence="11">
    <location>
        <begin position="380"/>
        <end position="401"/>
    </location>
</feature>